<feature type="domain" description="HTH cro/C1-type" evidence="1">
    <location>
        <begin position="8"/>
        <end position="62"/>
    </location>
</feature>
<name>A0A839EFL5_9HYPH</name>
<gene>
    <name evidence="2" type="ORF">FHW16_001241</name>
</gene>
<protein>
    <submittedName>
        <fullName evidence="2">Transcriptional regulator with XRE-family HTH domain</fullName>
    </submittedName>
</protein>
<dbReference type="RefSeq" id="WP_182548214.1">
    <property type="nucleotide sequence ID" value="NZ_JACGXN010000001.1"/>
</dbReference>
<dbReference type="Proteomes" id="UP000549052">
    <property type="component" value="Unassembled WGS sequence"/>
</dbReference>
<dbReference type="Gene3D" id="1.10.260.40">
    <property type="entry name" value="lambda repressor-like DNA-binding domains"/>
    <property type="match status" value="1"/>
</dbReference>
<evidence type="ECO:0000313" key="3">
    <source>
        <dbReference type="Proteomes" id="UP000549052"/>
    </source>
</evidence>
<proteinExistence type="predicted"/>
<evidence type="ECO:0000259" key="1">
    <source>
        <dbReference type="PROSITE" id="PS50943"/>
    </source>
</evidence>
<organism evidence="2 3">
    <name type="scientific">Phyllobacterium myrsinacearum</name>
    <dbReference type="NCBI Taxonomy" id="28101"/>
    <lineage>
        <taxon>Bacteria</taxon>
        <taxon>Pseudomonadati</taxon>
        <taxon>Pseudomonadota</taxon>
        <taxon>Alphaproteobacteria</taxon>
        <taxon>Hyphomicrobiales</taxon>
        <taxon>Phyllobacteriaceae</taxon>
        <taxon>Phyllobacterium</taxon>
    </lineage>
</organism>
<comment type="caution">
    <text evidence="2">The sequence shown here is derived from an EMBL/GenBank/DDBJ whole genome shotgun (WGS) entry which is preliminary data.</text>
</comment>
<dbReference type="SMART" id="SM00530">
    <property type="entry name" value="HTH_XRE"/>
    <property type="match status" value="1"/>
</dbReference>
<dbReference type="SUPFAM" id="SSF47413">
    <property type="entry name" value="lambda repressor-like DNA-binding domains"/>
    <property type="match status" value="1"/>
</dbReference>
<keyword evidence="3" id="KW-1185">Reference proteome</keyword>
<dbReference type="InterPro" id="IPR010982">
    <property type="entry name" value="Lambda_DNA-bd_dom_sf"/>
</dbReference>
<evidence type="ECO:0000313" key="2">
    <source>
        <dbReference type="EMBL" id="MBA8877559.1"/>
    </source>
</evidence>
<dbReference type="GO" id="GO:0003677">
    <property type="term" value="F:DNA binding"/>
    <property type="evidence" value="ECO:0007669"/>
    <property type="project" value="InterPro"/>
</dbReference>
<dbReference type="EMBL" id="JACGXN010000001">
    <property type="protein sequence ID" value="MBA8877559.1"/>
    <property type="molecule type" value="Genomic_DNA"/>
</dbReference>
<accession>A0A839EFL5</accession>
<dbReference type="PROSITE" id="PS50943">
    <property type="entry name" value="HTH_CROC1"/>
    <property type="match status" value="1"/>
</dbReference>
<sequence length="110" mass="12214">MESFASNLRLRTTELGIHQADVARRAGLSEKRYSNYVTGRREPDLATVVRIAKVLHTTPDRLLSFGEDTDPEPIAQQRIRAAIGVLSPDDLETVTIMVEALASKRHMGVD</sequence>
<dbReference type="AlphaFoldDB" id="A0A839EFL5"/>
<dbReference type="CDD" id="cd00093">
    <property type="entry name" value="HTH_XRE"/>
    <property type="match status" value="1"/>
</dbReference>
<dbReference type="InterPro" id="IPR001387">
    <property type="entry name" value="Cro/C1-type_HTH"/>
</dbReference>
<reference evidence="2 3" key="1">
    <citation type="submission" date="2020-07" db="EMBL/GenBank/DDBJ databases">
        <title>Genomic Encyclopedia of Type Strains, Phase IV (KMG-V): Genome sequencing to study the core and pangenomes of soil and plant-associated prokaryotes.</title>
        <authorList>
            <person name="Whitman W."/>
        </authorList>
    </citation>
    <scope>NUCLEOTIDE SEQUENCE [LARGE SCALE GENOMIC DNA]</scope>
    <source>
        <strain evidence="2 3">AN3</strain>
    </source>
</reference>
<dbReference type="Pfam" id="PF01381">
    <property type="entry name" value="HTH_3"/>
    <property type="match status" value="1"/>
</dbReference>